<dbReference type="PROSITE" id="PS00086">
    <property type="entry name" value="CYTOCHROME_P450"/>
    <property type="match status" value="1"/>
</dbReference>
<evidence type="ECO:0000256" key="2">
    <source>
        <dbReference type="ARBA" id="ARBA00022617"/>
    </source>
</evidence>
<dbReference type="Gene3D" id="1.10.630.10">
    <property type="entry name" value="Cytochrome P450"/>
    <property type="match status" value="1"/>
</dbReference>
<dbReference type="Pfam" id="PF00067">
    <property type="entry name" value="p450"/>
    <property type="match status" value="1"/>
</dbReference>
<dbReference type="PANTHER" id="PTHR46696">
    <property type="entry name" value="P450, PUTATIVE (EUROFUNG)-RELATED"/>
    <property type="match status" value="1"/>
</dbReference>
<keyword evidence="4 7" id="KW-0560">Oxidoreductase</keyword>
<keyword evidence="6 7" id="KW-0503">Monooxygenase</keyword>
<keyword evidence="2 7" id="KW-0349">Heme</keyword>
<dbReference type="GO" id="GO:0004497">
    <property type="term" value="F:monooxygenase activity"/>
    <property type="evidence" value="ECO:0007669"/>
    <property type="project" value="UniProtKB-KW"/>
</dbReference>
<keyword evidence="5 7" id="KW-0408">Iron</keyword>
<dbReference type="FunFam" id="1.10.630.10:FF:000018">
    <property type="entry name" value="Cytochrome P450 monooxygenase"/>
    <property type="match status" value="1"/>
</dbReference>
<dbReference type="InterPro" id="IPR001128">
    <property type="entry name" value="Cyt_P450"/>
</dbReference>
<dbReference type="InterPro" id="IPR017972">
    <property type="entry name" value="Cyt_P450_CS"/>
</dbReference>
<dbReference type="GO" id="GO:0005506">
    <property type="term" value="F:iron ion binding"/>
    <property type="evidence" value="ECO:0007669"/>
    <property type="project" value="InterPro"/>
</dbReference>
<proteinExistence type="inferred from homology"/>
<dbReference type="PRINTS" id="PR00359">
    <property type="entry name" value="BP450"/>
</dbReference>
<keyword evidence="3 7" id="KW-0479">Metal-binding</keyword>
<evidence type="ECO:0000256" key="5">
    <source>
        <dbReference type="ARBA" id="ARBA00023004"/>
    </source>
</evidence>
<evidence type="ECO:0000256" key="6">
    <source>
        <dbReference type="ARBA" id="ARBA00023033"/>
    </source>
</evidence>
<evidence type="ECO:0000313" key="9">
    <source>
        <dbReference type="Proteomes" id="UP000677413"/>
    </source>
</evidence>
<dbReference type="InterPro" id="IPR036396">
    <property type="entry name" value="Cyt_P450_sf"/>
</dbReference>
<reference evidence="8 9" key="1">
    <citation type="submission" date="2021-04" db="EMBL/GenBank/DDBJ databases">
        <authorList>
            <person name="Tang X."/>
            <person name="Zhou X."/>
            <person name="Chen X."/>
            <person name="Cernava T."/>
            <person name="Zhang C."/>
        </authorList>
    </citation>
    <scope>NUCLEOTIDE SEQUENCE [LARGE SCALE GENOMIC DNA]</scope>
    <source>
        <strain evidence="8 9">BH-SS-21</strain>
    </source>
</reference>
<dbReference type="GO" id="GO:0016705">
    <property type="term" value="F:oxidoreductase activity, acting on paired donors, with incorporation or reduction of molecular oxygen"/>
    <property type="evidence" value="ECO:0007669"/>
    <property type="project" value="InterPro"/>
</dbReference>
<accession>A0A941BD38</accession>
<dbReference type="SUPFAM" id="SSF48264">
    <property type="entry name" value="Cytochrome P450"/>
    <property type="match status" value="1"/>
</dbReference>
<evidence type="ECO:0000256" key="3">
    <source>
        <dbReference type="ARBA" id="ARBA00022723"/>
    </source>
</evidence>
<evidence type="ECO:0000313" key="8">
    <source>
        <dbReference type="EMBL" id="MBQ0853738.1"/>
    </source>
</evidence>
<dbReference type="CDD" id="cd11032">
    <property type="entry name" value="P450_EryK-like"/>
    <property type="match status" value="1"/>
</dbReference>
<evidence type="ECO:0000256" key="4">
    <source>
        <dbReference type="ARBA" id="ARBA00023002"/>
    </source>
</evidence>
<dbReference type="PRINTS" id="PR00385">
    <property type="entry name" value="P450"/>
</dbReference>
<gene>
    <name evidence="8" type="ORF">J8N05_36860</name>
</gene>
<sequence>MTTASATHQADGAKAAAFADRLGINPAFFWMRGHSPERPVEVDGFGVCNVYGYREILEVLRDPRSFSNNIASLLAATEIDESFSEGALTMTDPPEHTKLRKLIGKAFTPKVVAELEPRIVAITDELLDAVDGRGSLELVNDLAYPMPVMVISELLGVPTSDRHLFKRWVERMSSSAIELTSGERNPNSDADPQAAMRVVPELFDYLRAHTAERRVKPREDLITKLVEAEVDGERLSDGAVVNFANELLVVGHATTSALLGNALLYLDTDPELAARVRADPALTPAVVEETLRLMPPIAVAYKAVLARTEIGGVPVVPGQMVALSIGAANRDERQFDRPHAFDVTRDPNPHLGFSRGIHFCPGAPLARMEGRVALNAVLARFPGLRTDPDRLPTFLPLPHVITASELPLLTS</sequence>
<dbReference type="InterPro" id="IPR002397">
    <property type="entry name" value="Cyt_P450_B"/>
</dbReference>
<dbReference type="EMBL" id="JAGPYQ010000002">
    <property type="protein sequence ID" value="MBQ0853738.1"/>
    <property type="molecule type" value="Genomic_DNA"/>
</dbReference>
<evidence type="ECO:0000256" key="7">
    <source>
        <dbReference type="RuleBase" id="RU000461"/>
    </source>
</evidence>
<dbReference type="RefSeq" id="WP_210890940.1">
    <property type="nucleotide sequence ID" value="NZ_JAGPYQ010000002.1"/>
</dbReference>
<dbReference type="GO" id="GO:0020037">
    <property type="term" value="F:heme binding"/>
    <property type="evidence" value="ECO:0007669"/>
    <property type="project" value="InterPro"/>
</dbReference>
<protein>
    <submittedName>
        <fullName evidence="8">Cytochrome P450</fullName>
    </submittedName>
</protein>
<comment type="similarity">
    <text evidence="1 7">Belongs to the cytochrome P450 family.</text>
</comment>
<comment type="caution">
    <text evidence="8">The sequence shown here is derived from an EMBL/GenBank/DDBJ whole genome shotgun (WGS) entry which is preliminary data.</text>
</comment>
<dbReference type="AlphaFoldDB" id="A0A941BD38"/>
<organism evidence="8 9">
    <name type="scientific">Streptomyces liliiviolaceus</name>
    <dbReference type="NCBI Taxonomy" id="2823109"/>
    <lineage>
        <taxon>Bacteria</taxon>
        <taxon>Bacillati</taxon>
        <taxon>Actinomycetota</taxon>
        <taxon>Actinomycetes</taxon>
        <taxon>Kitasatosporales</taxon>
        <taxon>Streptomycetaceae</taxon>
        <taxon>Streptomyces</taxon>
    </lineage>
</organism>
<dbReference type="PANTHER" id="PTHR46696:SF1">
    <property type="entry name" value="CYTOCHROME P450 YJIB-RELATED"/>
    <property type="match status" value="1"/>
</dbReference>
<evidence type="ECO:0000256" key="1">
    <source>
        <dbReference type="ARBA" id="ARBA00010617"/>
    </source>
</evidence>
<name>A0A941BD38_9ACTN</name>
<dbReference type="Proteomes" id="UP000677413">
    <property type="component" value="Unassembled WGS sequence"/>
</dbReference>
<keyword evidence="9" id="KW-1185">Reference proteome</keyword>